<protein>
    <submittedName>
        <fullName evidence="10">Putative atpase h+ transporting v0 subunit e2</fullName>
    </submittedName>
</protein>
<dbReference type="AlphaFoldDB" id="V5HIP7"/>
<dbReference type="EMBL" id="GANP01007034">
    <property type="protein sequence ID" value="JAB77434.1"/>
    <property type="molecule type" value="mRNA"/>
</dbReference>
<evidence type="ECO:0000256" key="5">
    <source>
        <dbReference type="ARBA" id="ARBA00022781"/>
    </source>
</evidence>
<keyword evidence="4 9" id="KW-0812">Transmembrane</keyword>
<keyword evidence="7" id="KW-0406">Ion transport</keyword>
<evidence type="ECO:0000313" key="10">
    <source>
        <dbReference type="EMBL" id="JAB77434.1"/>
    </source>
</evidence>
<evidence type="ECO:0000256" key="1">
    <source>
        <dbReference type="ARBA" id="ARBA00004141"/>
    </source>
</evidence>
<feature type="non-terminal residue" evidence="10">
    <location>
        <position position="1"/>
    </location>
</feature>
<evidence type="ECO:0000256" key="9">
    <source>
        <dbReference type="SAM" id="Phobius"/>
    </source>
</evidence>
<dbReference type="GO" id="GO:0046961">
    <property type="term" value="F:proton-transporting ATPase activity, rotational mechanism"/>
    <property type="evidence" value="ECO:0007669"/>
    <property type="project" value="InterPro"/>
</dbReference>
<dbReference type="InterPro" id="IPR008389">
    <property type="entry name" value="ATPase_V0-cplx_e1/e2_su"/>
</dbReference>
<reference evidence="10" key="1">
    <citation type="journal article" date="2015" name="Sci. Rep.">
        <title>Tissue- and time-dependent transcription in Ixodes ricinus salivary glands and midguts when blood feeding on the vertebrate host.</title>
        <authorList>
            <person name="Kotsyfakis M."/>
            <person name="Schwarz A."/>
            <person name="Erhart J."/>
            <person name="Ribeiro J.M."/>
        </authorList>
    </citation>
    <scope>NUCLEOTIDE SEQUENCE</scope>
    <source>
        <tissue evidence="10">Salivary gland and midgut</tissue>
    </source>
</reference>
<keyword evidence="5" id="KW-0375">Hydrogen ion transport</keyword>
<dbReference type="Pfam" id="PF05493">
    <property type="entry name" value="ATP_synt_H"/>
    <property type="match status" value="1"/>
</dbReference>
<comment type="subcellular location">
    <subcellularLocation>
        <location evidence="1">Membrane</location>
        <topology evidence="1">Multi-pass membrane protein</topology>
    </subcellularLocation>
</comment>
<evidence type="ECO:0000256" key="2">
    <source>
        <dbReference type="ARBA" id="ARBA00008328"/>
    </source>
</evidence>
<accession>V5HIP7</accession>
<evidence type="ECO:0000256" key="8">
    <source>
        <dbReference type="ARBA" id="ARBA00023136"/>
    </source>
</evidence>
<proteinExistence type="evidence at transcript level"/>
<feature type="transmembrane region" description="Helical" evidence="9">
    <location>
        <begin position="31"/>
        <end position="51"/>
    </location>
</feature>
<keyword evidence="8 9" id="KW-0472">Membrane</keyword>
<evidence type="ECO:0000256" key="7">
    <source>
        <dbReference type="ARBA" id="ARBA00023065"/>
    </source>
</evidence>
<comment type="similarity">
    <text evidence="2">Belongs to the V-ATPase e1/e2 subunit family.</text>
</comment>
<name>V5HIP7_IXORI</name>
<evidence type="ECO:0000256" key="4">
    <source>
        <dbReference type="ARBA" id="ARBA00022692"/>
    </source>
</evidence>
<organism evidence="10">
    <name type="scientific">Ixodes ricinus</name>
    <name type="common">Common tick</name>
    <name type="synonym">Acarus ricinus</name>
    <dbReference type="NCBI Taxonomy" id="34613"/>
    <lineage>
        <taxon>Eukaryota</taxon>
        <taxon>Metazoa</taxon>
        <taxon>Ecdysozoa</taxon>
        <taxon>Arthropoda</taxon>
        <taxon>Chelicerata</taxon>
        <taxon>Arachnida</taxon>
        <taxon>Acari</taxon>
        <taxon>Parasitiformes</taxon>
        <taxon>Ixodida</taxon>
        <taxon>Ixodoidea</taxon>
        <taxon>Ixodidae</taxon>
        <taxon>Ixodinae</taxon>
        <taxon>Ixodes</taxon>
    </lineage>
</organism>
<evidence type="ECO:0000256" key="3">
    <source>
        <dbReference type="ARBA" id="ARBA00022448"/>
    </source>
</evidence>
<dbReference type="GO" id="GO:0033179">
    <property type="term" value="C:proton-transporting V-type ATPase, V0 domain"/>
    <property type="evidence" value="ECO:0007669"/>
    <property type="project" value="InterPro"/>
</dbReference>
<keyword evidence="6 9" id="KW-1133">Transmembrane helix</keyword>
<keyword evidence="3" id="KW-0813">Transport</keyword>
<evidence type="ECO:0000256" key="6">
    <source>
        <dbReference type="ARBA" id="ARBA00022989"/>
    </source>
</evidence>
<sequence length="78" mass="9112">LPVSLFTLFWARSRGRGWPWFVPQRETTEGWIQTMIGITAVLCYTFWLWLLPCLRMNPLVGPLLKNGDSRTSIRGEWS</sequence>